<dbReference type="InterPro" id="IPR038109">
    <property type="entry name" value="DNA_bind_recomb_sf"/>
</dbReference>
<dbReference type="PANTHER" id="PTHR30461:SF23">
    <property type="entry name" value="DNA RECOMBINASE-RELATED"/>
    <property type="match status" value="1"/>
</dbReference>
<evidence type="ECO:0000313" key="3">
    <source>
        <dbReference type="EMBL" id="TWT40631.1"/>
    </source>
</evidence>
<dbReference type="InterPro" id="IPR050639">
    <property type="entry name" value="SSR_resolvase"/>
</dbReference>
<feature type="domain" description="Recombinase" evidence="2">
    <location>
        <begin position="181"/>
        <end position="327"/>
    </location>
</feature>
<dbReference type="InterPro" id="IPR011109">
    <property type="entry name" value="DNA_bind_recombinase_dom"/>
</dbReference>
<dbReference type="SUPFAM" id="SSF53041">
    <property type="entry name" value="Resolvase-like"/>
    <property type="match status" value="1"/>
</dbReference>
<dbReference type="PANTHER" id="PTHR30461">
    <property type="entry name" value="DNA-INVERTASE FROM LAMBDOID PROPHAGE"/>
    <property type="match status" value="1"/>
</dbReference>
<evidence type="ECO:0000313" key="4">
    <source>
        <dbReference type="Proteomes" id="UP000318995"/>
    </source>
</evidence>
<organism evidence="3 4">
    <name type="scientific">Botrimarina hoheduenensis</name>
    <dbReference type="NCBI Taxonomy" id="2528000"/>
    <lineage>
        <taxon>Bacteria</taxon>
        <taxon>Pseudomonadati</taxon>
        <taxon>Planctomycetota</taxon>
        <taxon>Planctomycetia</taxon>
        <taxon>Pirellulales</taxon>
        <taxon>Lacipirellulaceae</taxon>
        <taxon>Botrimarina</taxon>
    </lineage>
</organism>
<dbReference type="GO" id="GO:0000150">
    <property type="term" value="F:DNA strand exchange activity"/>
    <property type="evidence" value="ECO:0007669"/>
    <property type="project" value="InterPro"/>
</dbReference>
<dbReference type="Gene3D" id="3.90.1750.20">
    <property type="entry name" value="Putative Large Serine Recombinase, Chain B, Domain 2"/>
    <property type="match status" value="1"/>
</dbReference>
<dbReference type="GO" id="GO:0003677">
    <property type="term" value="F:DNA binding"/>
    <property type="evidence" value="ECO:0007669"/>
    <property type="project" value="InterPro"/>
</dbReference>
<name>A0A5C5VS95_9BACT</name>
<dbReference type="Pfam" id="PF00239">
    <property type="entry name" value="Resolvase"/>
    <property type="match status" value="1"/>
</dbReference>
<dbReference type="InterPro" id="IPR036162">
    <property type="entry name" value="Resolvase-like_N_sf"/>
</dbReference>
<dbReference type="Pfam" id="PF13408">
    <property type="entry name" value="Zn_ribbon_recom"/>
    <property type="match status" value="1"/>
</dbReference>
<sequence length="718" mass="82485">MSNATIAASLASPKLQSWHLERKAIVYVRQSTPQQVLENRESTERQYALVDRAVAFGWSRDQVDVIDDDQGMSGQSVDGRLGFQRLLAEVSLDRVGLVLGLEMSRLARSCKDWHQLLELCGIFRTLLGDQDGLYDPTEFNDRLLLGLKGTMSEAELHVLKGRMYQGRINKAQRGELLVHPPIGYVLNADKTSFEFDPDSQDQEVIRLIFAEFNRQGTIYSLLKYLAQNDIRIPVRPRYGPNRNQLEWHRPNRNTLAGMLHHPTYAGAYRYGQHRTDPRKKIAGRRRTGAVRVPLEESLVLIKDRFPAYLSWEQFEKNQQQLENNQNRAKSMGAPREGPSLLGGLVYCGRCGARLMVTYSGRAQRLRYQCGRGAQNHGEPLCLGIVGRDLDRFVTERVFAVLQPASLELCLTATDDLEQERQRLDQHWRQRLERSAYEADRAERQFQAVEPENRLVARTLEKKWEAALRDHERCEAEYDDFKRAQPSRLTDEQRELVKQLSQDIPAFWEAPTTTPQDRQKIVRQLIDRIEIDVDGDSERTDITLTWAGGFTSRHRHNRTVIRYAQLSGLDDLVARIVELKKTNKTLGQVAEQLNQEGYRSVRRCPFTAGMLSRLLRKQGVSLPCRSARNSDALGENEWWLTDLAEQIGMPSTSHNHWRIAGWVKGRKLPGLRGRWILWADNAELQRLKQLRATRRRWSDCPYPQALTTPTSRDADASSS</sequence>
<keyword evidence="4" id="KW-1185">Reference proteome</keyword>
<dbReference type="InterPro" id="IPR025827">
    <property type="entry name" value="Zn_ribbon_recom_dom"/>
</dbReference>
<evidence type="ECO:0000259" key="2">
    <source>
        <dbReference type="PROSITE" id="PS51737"/>
    </source>
</evidence>
<feature type="domain" description="Resolvase/invertase-type recombinase catalytic" evidence="1">
    <location>
        <begin position="23"/>
        <end position="174"/>
    </location>
</feature>
<dbReference type="PROSITE" id="PS51736">
    <property type="entry name" value="RECOMBINASES_3"/>
    <property type="match status" value="1"/>
</dbReference>
<dbReference type="Pfam" id="PF07508">
    <property type="entry name" value="Recombinase"/>
    <property type="match status" value="1"/>
</dbReference>
<dbReference type="InterPro" id="IPR006119">
    <property type="entry name" value="Resolv_N"/>
</dbReference>
<dbReference type="EMBL" id="SJPH01000011">
    <property type="protein sequence ID" value="TWT40631.1"/>
    <property type="molecule type" value="Genomic_DNA"/>
</dbReference>
<proteinExistence type="predicted"/>
<dbReference type="OrthoDB" id="244546at2"/>
<dbReference type="CDD" id="cd00338">
    <property type="entry name" value="Ser_Recombinase"/>
    <property type="match status" value="1"/>
</dbReference>
<protein>
    <submittedName>
        <fullName evidence="3">Recombinase</fullName>
    </submittedName>
</protein>
<dbReference type="Gene3D" id="3.40.50.1390">
    <property type="entry name" value="Resolvase, N-terminal catalytic domain"/>
    <property type="match status" value="1"/>
</dbReference>
<accession>A0A5C5VS95</accession>
<evidence type="ECO:0000259" key="1">
    <source>
        <dbReference type="PROSITE" id="PS51736"/>
    </source>
</evidence>
<dbReference type="RefSeq" id="WP_146575469.1">
    <property type="nucleotide sequence ID" value="NZ_SJPH01000011.1"/>
</dbReference>
<comment type="caution">
    <text evidence="3">The sequence shown here is derived from an EMBL/GenBank/DDBJ whole genome shotgun (WGS) entry which is preliminary data.</text>
</comment>
<dbReference type="Proteomes" id="UP000318995">
    <property type="component" value="Unassembled WGS sequence"/>
</dbReference>
<dbReference type="AlphaFoldDB" id="A0A5C5VS95"/>
<gene>
    <name evidence="3" type="ORF">Pla111_32760</name>
</gene>
<reference evidence="3 4" key="1">
    <citation type="submission" date="2019-02" db="EMBL/GenBank/DDBJ databases">
        <title>Deep-cultivation of Planctomycetes and their phenomic and genomic characterization uncovers novel biology.</title>
        <authorList>
            <person name="Wiegand S."/>
            <person name="Jogler M."/>
            <person name="Boedeker C."/>
            <person name="Pinto D."/>
            <person name="Vollmers J."/>
            <person name="Rivas-Marin E."/>
            <person name="Kohn T."/>
            <person name="Peeters S.H."/>
            <person name="Heuer A."/>
            <person name="Rast P."/>
            <person name="Oberbeckmann S."/>
            <person name="Bunk B."/>
            <person name="Jeske O."/>
            <person name="Meyerdierks A."/>
            <person name="Storesund J.E."/>
            <person name="Kallscheuer N."/>
            <person name="Luecker S."/>
            <person name="Lage O.M."/>
            <person name="Pohl T."/>
            <person name="Merkel B.J."/>
            <person name="Hornburger P."/>
            <person name="Mueller R.-W."/>
            <person name="Bruemmer F."/>
            <person name="Labrenz M."/>
            <person name="Spormann A.M."/>
            <person name="Op Den Camp H."/>
            <person name="Overmann J."/>
            <person name="Amann R."/>
            <person name="Jetten M.S.M."/>
            <person name="Mascher T."/>
            <person name="Medema M.H."/>
            <person name="Devos D.P."/>
            <person name="Kaster A.-K."/>
            <person name="Ovreas L."/>
            <person name="Rohde M."/>
            <person name="Galperin M.Y."/>
            <person name="Jogler C."/>
        </authorList>
    </citation>
    <scope>NUCLEOTIDE SEQUENCE [LARGE SCALE GENOMIC DNA]</scope>
    <source>
        <strain evidence="3 4">Pla111</strain>
    </source>
</reference>
<dbReference type="PROSITE" id="PS51737">
    <property type="entry name" value="RECOMBINASE_DNA_BIND"/>
    <property type="match status" value="1"/>
</dbReference>
<dbReference type="SMART" id="SM00857">
    <property type="entry name" value="Resolvase"/>
    <property type="match status" value="1"/>
</dbReference>